<feature type="region of interest" description="Disordered" evidence="1">
    <location>
        <begin position="1"/>
        <end position="188"/>
    </location>
</feature>
<feature type="compositionally biased region" description="Acidic residues" evidence="1">
    <location>
        <begin position="161"/>
        <end position="172"/>
    </location>
</feature>
<keyword evidence="3" id="KW-1185">Reference proteome</keyword>
<feature type="compositionally biased region" description="Acidic residues" evidence="1">
    <location>
        <begin position="127"/>
        <end position="138"/>
    </location>
</feature>
<gene>
    <name evidence="2" type="ORF">DFH08DRAFT_828437</name>
</gene>
<evidence type="ECO:0000313" key="3">
    <source>
        <dbReference type="Proteomes" id="UP001218218"/>
    </source>
</evidence>
<dbReference type="EMBL" id="JARIHO010000167">
    <property type="protein sequence ID" value="KAJ7300454.1"/>
    <property type="molecule type" value="Genomic_DNA"/>
</dbReference>
<evidence type="ECO:0000313" key="2">
    <source>
        <dbReference type="EMBL" id="KAJ7300454.1"/>
    </source>
</evidence>
<feature type="compositionally biased region" description="Basic and acidic residues" evidence="1">
    <location>
        <begin position="139"/>
        <end position="160"/>
    </location>
</feature>
<evidence type="ECO:0000256" key="1">
    <source>
        <dbReference type="SAM" id="MobiDB-lite"/>
    </source>
</evidence>
<feature type="compositionally biased region" description="Polar residues" evidence="1">
    <location>
        <begin position="1"/>
        <end position="14"/>
    </location>
</feature>
<sequence>MSSPDPALSSNPNRNPAEDGGRRRIATIPDDLTPRSHKRARQSEALEMARQAAVEFEALQGDTPNTRKWQAEMARAVEPISEPTFTRNPRTPVSLGREGRVVGQNEERRSAKKSRGVNLSTKAAPAEDGEEDDGEEDVDKEKQRDDEEGDTADKDDRQEERDEGGDGDSQEEEMGRKKSKAKKPNSLDQRAIKRYNELEDLAFWEPQQHDVYVEFLKAGVRATREGEEKAAFERAYLGWGHEDCREEWTEAVGTHIADSVSETISERVAGITETLGLELGARLRANEQAIVANGERSRSGRLADYIIETLSVAAWGMDWAAMEGEGSNKLKNEYHAAAFFKLDKYAVHFEDMSQQERCAEIKGKGSLAEAFKKYKKALEPALTARNRFIRMYLAFGPVVFLDPFWAVENLVGDRRSKSFPKFLTYVVEHIPEELRDVNPGMSMAESRWEGSWAALQGVTDAIDPALTECLHAFVRQYPDNAVPLEGED</sequence>
<protein>
    <submittedName>
        <fullName evidence="2">Uncharacterized protein</fullName>
    </submittedName>
</protein>
<accession>A0AAD6YWL2</accession>
<name>A0AAD6YWL2_9AGAR</name>
<reference evidence="2" key="1">
    <citation type="submission" date="2023-03" db="EMBL/GenBank/DDBJ databases">
        <title>Massive genome expansion in bonnet fungi (Mycena s.s.) driven by repeated elements and novel gene families across ecological guilds.</title>
        <authorList>
            <consortium name="Lawrence Berkeley National Laboratory"/>
            <person name="Harder C.B."/>
            <person name="Miyauchi S."/>
            <person name="Viragh M."/>
            <person name="Kuo A."/>
            <person name="Thoen E."/>
            <person name="Andreopoulos B."/>
            <person name="Lu D."/>
            <person name="Skrede I."/>
            <person name="Drula E."/>
            <person name="Henrissat B."/>
            <person name="Morin E."/>
            <person name="Kohler A."/>
            <person name="Barry K."/>
            <person name="LaButti K."/>
            <person name="Morin E."/>
            <person name="Salamov A."/>
            <person name="Lipzen A."/>
            <person name="Mereny Z."/>
            <person name="Hegedus B."/>
            <person name="Baldrian P."/>
            <person name="Stursova M."/>
            <person name="Weitz H."/>
            <person name="Taylor A."/>
            <person name="Grigoriev I.V."/>
            <person name="Nagy L.G."/>
            <person name="Martin F."/>
            <person name="Kauserud H."/>
        </authorList>
    </citation>
    <scope>NUCLEOTIDE SEQUENCE</scope>
    <source>
        <strain evidence="2">CBHHK002</strain>
    </source>
</reference>
<dbReference type="AlphaFoldDB" id="A0AAD6YWL2"/>
<comment type="caution">
    <text evidence="2">The sequence shown here is derived from an EMBL/GenBank/DDBJ whole genome shotgun (WGS) entry which is preliminary data.</text>
</comment>
<dbReference type="Proteomes" id="UP001218218">
    <property type="component" value="Unassembled WGS sequence"/>
</dbReference>
<feature type="compositionally biased region" description="Basic and acidic residues" evidence="1">
    <location>
        <begin position="97"/>
        <end position="109"/>
    </location>
</feature>
<proteinExistence type="predicted"/>
<organism evidence="2 3">
    <name type="scientific">Mycena albidolilacea</name>
    <dbReference type="NCBI Taxonomy" id="1033008"/>
    <lineage>
        <taxon>Eukaryota</taxon>
        <taxon>Fungi</taxon>
        <taxon>Dikarya</taxon>
        <taxon>Basidiomycota</taxon>
        <taxon>Agaricomycotina</taxon>
        <taxon>Agaricomycetes</taxon>
        <taxon>Agaricomycetidae</taxon>
        <taxon>Agaricales</taxon>
        <taxon>Marasmiineae</taxon>
        <taxon>Mycenaceae</taxon>
        <taxon>Mycena</taxon>
    </lineage>
</organism>